<feature type="domain" description="DUF4190" evidence="2">
    <location>
        <begin position="51"/>
        <end position="102"/>
    </location>
</feature>
<keyword evidence="4" id="KW-1185">Reference proteome</keyword>
<evidence type="ECO:0000313" key="4">
    <source>
        <dbReference type="Proteomes" id="UP000182740"/>
    </source>
</evidence>
<evidence type="ECO:0000259" key="2">
    <source>
        <dbReference type="Pfam" id="PF13828"/>
    </source>
</evidence>
<reference evidence="4" key="1">
    <citation type="submission" date="2016-11" db="EMBL/GenBank/DDBJ databases">
        <authorList>
            <person name="Varghese N."/>
            <person name="Submissions S."/>
        </authorList>
    </citation>
    <scope>NUCLEOTIDE SEQUENCE [LARGE SCALE GENOMIC DNA]</scope>
    <source>
        <strain evidence="4">DSM 44671</strain>
    </source>
</reference>
<sequence length="112" mass="11525">MSRPRGHPGGPARPTRSAGLAFGALMCSLFGLFVSFFAAVVVIAPGHFAAMFVLFPDLIVAVAAVVVGHVARNKAKRGEAVGQGVALQAIILGYLVIALDVLLIVVANGAFR</sequence>
<keyword evidence="1" id="KW-0812">Transmembrane</keyword>
<gene>
    <name evidence="3" type="ORF">SAMN04489730_8736</name>
</gene>
<dbReference type="STRING" id="546364.SAMN04489730_8736"/>
<feature type="transmembrane region" description="Helical" evidence="1">
    <location>
        <begin position="49"/>
        <end position="71"/>
    </location>
</feature>
<dbReference type="RefSeq" id="WP_245805289.1">
    <property type="nucleotide sequence ID" value="NZ_FPJG01000006.1"/>
</dbReference>
<dbReference type="AlphaFoldDB" id="A0A1K1T8A5"/>
<feature type="transmembrane region" description="Helical" evidence="1">
    <location>
        <begin position="20"/>
        <end position="43"/>
    </location>
</feature>
<evidence type="ECO:0000256" key="1">
    <source>
        <dbReference type="SAM" id="Phobius"/>
    </source>
</evidence>
<name>A0A1K1T8A5_9PSEU</name>
<evidence type="ECO:0000313" key="3">
    <source>
        <dbReference type="EMBL" id="SFW92599.1"/>
    </source>
</evidence>
<dbReference type="InterPro" id="IPR025241">
    <property type="entry name" value="DUF4190"/>
</dbReference>
<organism evidence="3 4">
    <name type="scientific">Amycolatopsis australiensis</name>
    <dbReference type="NCBI Taxonomy" id="546364"/>
    <lineage>
        <taxon>Bacteria</taxon>
        <taxon>Bacillati</taxon>
        <taxon>Actinomycetota</taxon>
        <taxon>Actinomycetes</taxon>
        <taxon>Pseudonocardiales</taxon>
        <taxon>Pseudonocardiaceae</taxon>
        <taxon>Amycolatopsis</taxon>
    </lineage>
</organism>
<keyword evidence="1" id="KW-0472">Membrane</keyword>
<feature type="transmembrane region" description="Helical" evidence="1">
    <location>
        <begin position="91"/>
        <end position="111"/>
    </location>
</feature>
<dbReference type="Proteomes" id="UP000182740">
    <property type="component" value="Unassembled WGS sequence"/>
</dbReference>
<dbReference type="EMBL" id="FPJG01000006">
    <property type="protein sequence ID" value="SFW92599.1"/>
    <property type="molecule type" value="Genomic_DNA"/>
</dbReference>
<dbReference type="Pfam" id="PF13828">
    <property type="entry name" value="DUF4190"/>
    <property type="match status" value="1"/>
</dbReference>
<proteinExistence type="predicted"/>
<protein>
    <recommendedName>
        <fullName evidence="2">DUF4190 domain-containing protein</fullName>
    </recommendedName>
</protein>
<keyword evidence="1" id="KW-1133">Transmembrane helix</keyword>
<accession>A0A1K1T8A5</accession>